<accession>A0ABV0J0Q5</accession>
<gene>
    <name evidence="1" type="ORF">ABI908_23765</name>
</gene>
<dbReference type="Proteomes" id="UP001462502">
    <property type="component" value="Unassembled WGS sequence"/>
</dbReference>
<evidence type="ECO:0000313" key="1">
    <source>
        <dbReference type="EMBL" id="MEO9387116.1"/>
    </source>
</evidence>
<name>A0ABV0J0Q5_9NEIS</name>
<dbReference type="RefSeq" id="WP_347938011.1">
    <property type="nucleotide sequence ID" value="NZ_JBDXMI010000008.1"/>
</dbReference>
<dbReference type="EMBL" id="JBDXMI010000008">
    <property type="protein sequence ID" value="MEO9387116.1"/>
    <property type="molecule type" value="Genomic_DNA"/>
</dbReference>
<protein>
    <submittedName>
        <fullName evidence="1">Uncharacterized protein</fullName>
    </submittedName>
</protein>
<reference evidence="1 2" key="1">
    <citation type="submission" date="2024-05" db="EMBL/GenBank/DDBJ databases">
        <authorList>
            <person name="De Oliveira J.P."/>
            <person name="Noriler S.A."/>
            <person name="De Oliveira A.G."/>
            <person name="Sipoli D.S."/>
        </authorList>
    </citation>
    <scope>NUCLEOTIDE SEQUENCE [LARGE SCALE GENOMIC DNA]</scope>
    <source>
        <strain evidence="1 2">LABIM192</strain>
    </source>
</reference>
<keyword evidence="2" id="KW-1185">Reference proteome</keyword>
<proteinExistence type="predicted"/>
<comment type="caution">
    <text evidence="1">The sequence shown here is derived from an EMBL/GenBank/DDBJ whole genome shotgun (WGS) entry which is preliminary data.</text>
</comment>
<sequence>MSKAQNTELTDEALLNAFWSEAEVRRTGAIDGLMQALRRVVELAQASAPPKKAAVSEVLAWAVLDQNRNVWAVRRFLPTKMSIAADHSVVPLGEITVGVEEHLDPSTAAIKFALTLDSFDTRTFLMLWSDGEFDRCRSAFPEAPAECYIGADPLFGRSHEA</sequence>
<evidence type="ECO:0000313" key="2">
    <source>
        <dbReference type="Proteomes" id="UP001462502"/>
    </source>
</evidence>
<organism evidence="1 2">
    <name type="scientific">Chromobacterium phragmitis</name>
    <dbReference type="NCBI Taxonomy" id="2202141"/>
    <lineage>
        <taxon>Bacteria</taxon>
        <taxon>Pseudomonadati</taxon>
        <taxon>Pseudomonadota</taxon>
        <taxon>Betaproteobacteria</taxon>
        <taxon>Neisseriales</taxon>
        <taxon>Chromobacteriaceae</taxon>
        <taxon>Chromobacterium</taxon>
    </lineage>
</organism>